<dbReference type="PANTHER" id="PTHR42885">
    <property type="entry name" value="HISTIDINOL-PHOSPHATE AMINOTRANSFERASE-RELATED"/>
    <property type="match status" value="1"/>
</dbReference>
<evidence type="ECO:0000313" key="5">
    <source>
        <dbReference type="Proteomes" id="UP000182257"/>
    </source>
</evidence>
<reference evidence="4 5" key="1">
    <citation type="submission" date="2016-10" db="EMBL/GenBank/DDBJ databases">
        <authorList>
            <person name="de Groot N.N."/>
        </authorList>
    </citation>
    <scope>NUCLEOTIDE SEQUENCE [LARGE SCALE GENOMIC DNA]</scope>
    <source>
        <strain evidence="4 5">D31d</strain>
    </source>
</reference>
<evidence type="ECO:0000256" key="2">
    <source>
        <dbReference type="ARBA" id="ARBA00022898"/>
    </source>
</evidence>
<name>A0A1H3Y865_XYLRU</name>
<dbReference type="Proteomes" id="UP000182257">
    <property type="component" value="Unassembled WGS sequence"/>
</dbReference>
<dbReference type="OrthoDB" id="9813612at2"/>
<proteinExistence type="predicted"/>
<dbReference type="Gene3D" id="3.90.1150.10">
    <property type="entry name" value="Aspartate Aminotransferase, domain 1"/>
    <property type="match status" value="1"/>
</dbReference>
<dbReference type="InterPro" id="IPR015424">
    <property type="entry name" value="PyrdxlP-dep_Trfase"/>
</dbReference>
<dbReference type="PANTHER" id="PTHR42885:SF1">
    <property type="entry name" value="THREONINE-PHOSPHATE DECARBOXYLASE"/>
    <property type="match status" value="1"/>
</dbReference>
<sequence>MIYGHGDDVFRYGDKVKINFSSNVYGQADYTELKEHLMQHFDVVGHYPEPDAHTLECLLAKKLGVKENTVMVTSGANEAIYLIAQLYKGWSSIIPQPTFSEYEDACRMFSHIISYDVKDEFDVLPKDRIYWICNPNNPTGNVLVKGMLNHIVRNHPRYLYVIDQSYADYTLAPMLDPMEMTDVFNLMLVHSLSKTFCIPGLRLGYIVASPIIIGRLKQIRQPWTINALAIEAGKYMLENNVQMIPDLRAYLQETMRLHANLSAIDGLKVMKTDTNFMLVSIINSTSMELKRWLMDNYGILIRDASNIRGLDSSYFRVTTQQPEENDLLVEAITAYVDHLNEVSD</sequence>
<dbReference type="GO" id="GO:0030170">
    <property type="term" value="F:pyridoxal phosphate binding"/>
    <property type="evidence" value="ECO:0007669"/>
    <property type="project" value="InterPro"/>
</dbReference>
<protein>
    <submittedName>
        <fullName evidence="4">L-threonine O-3-phosphate decarboxylase</fullName>
    </submittedName>
</protein>
<comment type="cofactor">
    <cofactor evidence="1">
        <name>pyridoxal 5'-phosphate</name>
        <dbReference type="ChEBI" id="CHEBI:597326"/>
    </cofactor>
</comment>
<gene>
    <name evidence="4" type="ORF">SAMN05216462_0548</name>
</gene>
<keyword evidence="2" id="KW-0663">Pyridoxal phosphate</keyword>
<dbReference type="EMBL" id="FNRF01000001">
    <property type="protein sequence ID" value="SEA07836.1"/>
    <property type="molecule type" value="Genomic_DNA"/>
</dbReference>
<accession>A0A1H3Y865</accession>
<dbReference type="InterPro" id="IPR004839">
    <property type="entry name" value="Aminotransferase_I/II_large"/>
</dbReference>
<evidence type="ECO:0000256" key="1">
    <source>
        <dbReference type="ARBA" id="ARBA00001933"/>
    </source>
</evidence>
<dbReference type="InterPro" id="IPR015422">
    <property type="entry name" value="PyrdxlP-dep_Trfase_small"/>
</dbReference>
<dbReference type="Gene3D" id="3.40.640.10">
    <property type="entry name" value="Type I PLP-dependent aspartate aminotransferase-like (Major domain)"/>
    <property type="match status" value="1"/>
</dbReference>
<dbReference type="SUPFAM" id="SSF53383">
    <property type="entry name" value="PLP-dependent transferases"/>
    <property type="match status" value="1"/>
</dbReference>
<dbReference type="AlphaFoldDB" id="A0A1H3Y865"/>
<dbReference type="CDD" id="cd00609">
    <property type="entry name" value="AAT_like"/>
    <property type="match status" value="1"/>
</dbReference>
<dbReference type="RefSeq" id="WP_074760131.1">
    <property type="nucleotide sequence ID" value="NZ_FNRF01000001.1"/>
</dbReference>
<evidence type="ECO:0000259" key="3">
    <source>
        <dbReference type="Pfam" id="PF00155"/>
    </source>
</evidence>
<dbReference type="Pfam" id="PF00155">
    <property type="entry name" value="Aminotran_1_2"/>
    <property type="match status" value="1"/>
</dbReference>
<organism evidence="4 5">
    <name type="scientific">Xylanibacter ruminicola</name>
    <name type="common">Prevotella ruminicola</name>
    <dbReference type="NCBI Taxonomy" id="839"/>
    <lineage>
        <taxon>Bacteria</taxon>
        <taxon>Pseudomonadati</taxon>
        <taxon>Bacteroidota</taxon>
        <taxon>Bacteroidia</taxon>
        <taxon>Bacteroidales</taxon>
        <taxon>Prevotellaceae</taxon>
        <taxon>Xylanibacter</taxon>
    </lineage>
</organism>
<dbReference type="InterPro" id="IPR015421">
    <property type="entry name" value="PyrdxlP-dep_Trfase_major"/>
</dbReference>
<feature type="domain" description="Aminotransferase class I/classII large" evidence="3">
    <location>
        <begin position="16"/>
        <end position="332"/>
    </location>
</feature>
<evidence type="ECO:0000313" key="4">
    <source>
        <dbReference type="EMBL" id="SEA07836.1"/>
    </source>
</evidence>